<evidence type="ECO:0000256" key="10">
    <source>
        <dbReference type="ARBA" id="ARBA00023192"/>
    </source>
</evidence>
<dbReference type="Gene3D" id="3.40.50.80">
    <property type="entry name" value="Nucleotide-binding domain of ferredoxin-NADP reductase (FNR) module"/>
    <property type="match status" value="1"/>
</dbReference>
<dbReference type="InterPro" id="IPR039261">
    <property type="entry name" value="FNR_nucleotide-bd"/>
</dbReference>
<dbReference type="GO" id="GO:0004783">
    <property type="term" value="F:sulfite reductase (NADPH) activity"/>
    <property type="evidence" value="ECO:0007669"/>
    <property type="project" value="UniProtKB-EC"/>
</dbReference>
<dbReference type="RefSeq" id="WP_111539244.1">
    <property type="nucleotide sequence ID" value="NZ_QKZL01000054.1"/>
</dbReference>
<dbReference type="Proteomes" id="UP000248916">
    <property type="component" value="Unassembled WGS sequence"/>
</dbReference>
<keyword evidence="15" id="KW-1185">Reference proteome</keyword>
<comment type="cofactor">
    <cofactor evidence="1">
        <name>FMN</name>
        <dbReference type="ChEBI" id="CHEBI:58210"/>
    </cofactor>
</comment>
<keyword evidence="8" id="KW-0249">Electron transport</keyword>
<dbReference type="PANTHER" id="PTHR19384">
    <property type="entry name" value="NITRIC OXIDE SYNTHASE-RELATED"/>
    <property type="match status" value="1"/>
</dbReference>
<dbReference type="PANTHER" id="PTHR19384:SF128">
    <property type="entry name" value="NADPH OXIDOREDUCTASE A"/>
    <property type="match status" value="1"/>
</dbReference>
<evidence type="ECO:0000313" key="15">
    <source>
        <dbReference type="Proteomes" id="UP000248916"/>
    </source>
</evidence>
<keyword evidence="4" id="KW-0285">Flavoprotein</keyword>
<keyword evidence="10" id="KW-0028">Amino-acid biosynthesis</keyword>
<dbReference type="GO" id="GO:0019344">
    <property type="term" value="P:cysteine biosynthetic process"/>
    <property type="evidence" value="ECO:0007669"/>
    <property type="project" value="UniProtKB-KW"/>
</dbReference>
<dbReference type="SUPFAM" id="SSF52218">
    <property type="entry name" value="Flavoproteins"/>
    <property type="match status" value="1"/>
</dbReference>
<dbReference type="PRINTS" id="PR00369">
    <property type="entry name" value="FLAVODOXIN"/>
</dbReference>
<reference evidence="14 15" key="1">
    <citation type="submission" date="2018-06" db="EMBL/GenBank/DDBJ databases">
        <title>Genomic Encyclopedia of Archaeal and Bacterial Type Strains, Phase II (KMG-II): from individual species to whole genera.</title>
        <authorList>
            <person name="Goeker M."/>
        </authorList>
    </citation>
    <scope>NUCLEOTIDE SEQUENCE [LARGE SCALE GENOMIC DNA]</scope>
    <source>
        <strain evidence="14 15">DSM 22009</strain>
    </source>
</reference>
<evidence type="ECO:0000256" key="5">
    <source>
        <dbReference type="ARBA" id="ARBA00022643"/>
    </source>
</evidence>
<dbReference type="Pfam" id="PF00258">
    <property type="entry name" value="Flavodoxin_1"/>
    <property type="match status" value="1"/>
</dbReference>
<keyword evidence="7" id="KW-0521">NADP</keyword>
<evidence type="ECO:0000313" key="14">
    <source>
        <dbReference type="EMBL" id="PZX10115.1"/>
    </source>
</evidence>
<dbReference type="InterPro" id="IPR017927">
    <property type="entry name" value="FAD-bd_FR_type"/>
</dbReference>
<evidence type="ECO:0000256" key="6">
    <source>
        <dbReference type="ARBA" id="ARBA00022827"/>
    </source>
</evidence>
<dbReference type="PROSITE" id="PS50902">
    <property type="entry name" value="FLAVODOXIN_LIKE"/>
    <property type="match status" value="1"/>
</dbReference>
<dbReference type="Pfam" id="PF00175">
    <property type="entry name" value="NAD_binding_1"/>
    <property type="match status" value="1"/>
</dbReference>
<evidence type="ECO:0000259" key="12">
    <source>
        <dbReference type="PROSITE" id="PS50902"/>
    </source>
</evidence>
<evidence type="ECO:0000256" key="7">
    <source>
        <dbReference type="ARBA" id="ARBA00022857"/>
    </source>
</evidence>
<dbReference type="Gene3D" id="1.20.990.10">
    <property type="entry name" value="NADPH-cytochrome p450 Reductase, Chain A, domain 3"/>
    <property type="match status" value="1"/>
</dbReference>
<dbReference type="InterPro" id="IPR003097">
    <property type="entry name" value="CysJ-like_FAD-binding"/>
</dbReference>
<dbReference type="InterPro" id="IPR001094">
    <property type="entry name" value="Flavdoxin-like"/>
</dbReference>
<dbReference type="EMBL" id="QKZL01000054">
    <property type="protein sequence ID" value="PZX10115.1"/>
    <property type="molecule type" value="Genomic_DNA"/>
</dbReference>
<feature type="domain" description="Flavodoxin-like" evidence="12">
    <location>
        <begin position="63"/>
        <end position="202"/>
    </location>
</feature>
<dbReference type="InterPro" id="IPR001709">
    <property type="entry name" value="Flavoprot_Pyr_Nucl_cyt_Rdtase"/>
</dbReference>
<evidence type="ECO:0000256" key="4">
    <source>
        <dbReference type="ARBA" id="ARBA00022630"/>
    </source>
</evidence>
<dbReference type="Gene3D" id="3.40.50.360">
    <property type="match status" value="1"/>
</dbReference>
<dbReference type="FunFam" id="3.40.50.80:FF:000001">
    <property type="entry name" value="NADPH--cytochrome P450 reductase 1"/>
    <property type="match status" value="1"/>
</dbReference>
<evidence type="ECO:0000259" key="13">
    <source>
        <dbReference type="PROSITE" id="PS51384"/>
    </source>
</evidence>
<keyword evidence="6" id="KW-0274">FAD</keyword>
<accession>A0A2W7MPJ4</accession>
<dbReference type="Gene3D" id="2.40.30.10">
    <property type="entry name" value="Translation factors"/>
    <property type="match status" value="1"/>
</dbReference>
<evidence type="ECO:0000256" key="11">
    <source>
        <dbReference type="ARBA" id="ARBA00052219"/>
    </source>
</evidence>
<gene>
    <name evidence="14" type="ORF">LX81_04316</name>
</gene>
<dbReference type="OrthoDB" id="9816402at2"/>
<dbReference type="GO" id="GO:0005829">
    <property type="term" value="C:cytosol"/>
    <property type="evidence" value="ECO:0007669"/>
    <property type="project" value="TreeGrafter"/>
</dbReference>
<comment type="catalytic activity">
    <reaction evidence="11">
        <text>hydrogen sulfide + 3 NADP(+) + 3 H2O = sulfite + 3 NADPH + 4 H(+)</text>
        <dbReference type="Rhea" id="RHEA:13801"/>
        <dbReference type="ChEBI" id="CHEBI:15377"/>
        <dbReference type="ChEBI" id="CHEBI:15378"/>
        <dbReference type="ChEBI" id="CHEBI:17359"/>
        <dbReference type="ChEBI" id="CHEBI:29919"/>
        <dbReference type="ChEBI" id="CHEBI:57783"/>
        <dbReference type="ChEBI" id="CHEBI:58349"/>
        <dbReference type="EC" id="1.8.1.2"/>
    </reaction>
</comment>
<dbReference type="Pfam" id="PF00667">
    <property type="entry name" value="FAD_binding_1"/>
    <property type="match status" value="2"/>
</dbReference>
<dbReference type="InterPro" id="IPR029039">
    <property type="entry name" value="Flavoprotein-like_sf"/>
</dbReference>
<dbReference type="InterPro" id="IPR023173">
    <property type="entry name" value="NADPH_Cyt_P450_Rdtase_alpha"/>
</dbReference>
<evidence type="ECO:0000256" key="8">
    <source>
        <dbReference type="ARBA" id="ARBA00022982"/>
    </source>
</evidence>
<evidence type="ECO:0000256" key="9">
    <source>
        <dbReference type="ARBA" id="ARBA00023002"/>
    </source>
</evidence>
<dbReference type="PROSITE" id="PS51384">
    <property type="entry name" value="FAD_FR"/>
    <property type="match status" value="1"/>
</dbReference>
<comment type="caution">
    <text evidence="14">The sequence shown here is derived from an EMBL/GenBank/DDBJ whole genome shotgun (WGS) entry which is preliminary data.</text>
</comment>
<dbReference type="SUPFAM" id="SSF63380">
    <property type="entry name" value="Riboflavin synthase domain-like"/>
    <property type="match status" value="1"/>
</dbReference>
<dbReference type="GO" id="GO:0050660">
    <property type="term" value="F:flavin adenine dinucleotide binding"/>
    <property type="evidence" value="ECO:0007669"/>
    <property type="project" value="TreeGrafter"/>
</dbReference>
<dbReference type="InterPro" id="IPR008254">
    <property type="entry name" value="Flavodoxin/NO_synth"/>
</dbReference>
<feature type="domain" description="FAD-binding FR-type" evidence="13">
    <location>
        <begin position="231"/>
        <end position="430"/>
    </location>
</feature>
<dbReference type="PRINTS" id="PR00371">
    <property type="entry name" value="FPNCR"/>
</dbReference>
<dbReference type="EC" id="1.8.1.2" evidence="3"/>
<keyword evidence="8" id="KW-0813">Transport</keyword>
<dbReference type="InterPro" id="IPR001433">
    <property type="entry name" value="OxRdtase_FAD/NAD-bd"/>
</dbReference>
<keyword evidence="10" id="KW-0198">Cysteine biosynthesis</keyword>
<dbReference type="InterPro" id="IPR017938">
    <property type="entry name" value="Riboflavin_synthase-like_b-brl"/>
</dbReference>
<organism evidence="14 15">
    <name type="scientific">Palleronia aestuarii</name>
    <dbReference type="NCBI Taxonomy" id="568105"/>
    <lineage>
        <taxon>Bacteria</taxon>
        <taxon>Pseudomonadati</taxon>
        <taxon>Pseudomonadota</taxon>
        <taxon>Alphaproteobacteria</taxon>
        <taxon>Rhodobacterales</taxon>
        <taxon>Roseobacteraceae</taxon>
        <taxon>Palleronia</taxon>
    </lineage>
</organism>
<evidence type="ECO:0000256" key="3">
    <source>
        <dbReference type="ARBA" id="ARBA00012604"/>
    </source>
</evidence>
<comment type="cofactor">
    <cofactor evidence="2">
        <name>FAD</name>
        <dbReference type="ChEBI" id="CHEBI:57692"/>
    </cofactor>
</comment>
<sequence>MTKPDKALATLATALSDPPQSFLPADAPFDDAQRMFLDGMLAGLAAAANAQGPDAPAAKGTALRVLFGSQTGTAEALSKDLRKFSATKGFDAVVSELDAVAPADLVGVNHLLIVAATTGEGEPCDNAKRFHTALLADDAPDLPATLHYSVCGLGDVSYPAFNQSAQEIDERLAALGATRVREPALCDVAYEDDYAAWKTDVFASSAFADAAGAATALETASEDPEPTFTKARPFTATVLDVRRLSGTGAGKVVNHVEIALVGGGPDLDYRAGDALGLWPVNDPAEVSEILAAAGFTGAEAVSLKSGPSKLRTALMSRFDLVTVTPTTRQAWAAEDAPAEIHVIDLLRAGVPELSPQVLVDGLRPLQSRLYSISSSPEAHPGEVHLTVGELRYDLNGTERKGCASSFLGGRVQPGSTVGVFVQRAAHFHPPSEDRPLIMIGPGTGIAPFRAFLEERAARSASGDNWLFFGDRTEARDYLYREQVEGWRDSGMLTRLSLAWSRDGMAKVYVQDLIQRDAAEFFAWLERGAAIYVCGDASRMAADVDRAIHEVVAQTSGMSEDAAADYVDALVRDHRYRRDVY</sequence>
<keyword evidence="9" id="KW-0560">Oxidoreductase</keyword>
<dbReference type="GO" id="GO:0010181">
    <property type="term" value="F:FMN binding"/>
    <property type="evidence" value="ECO:0007669"/>
    <property type="project" value="InterPro"/>
</dbReference>
<dbReference type="AlphaFoldDB" id="A0A2W7MPJ4"/>
<protein>
    <recommendedName>
        <fullName evidence="3">assimilatory sulfite reductase (NADPH)</fullName>
        <ecNumber evidence="3">1.8.1.2</ecNumber>
    </recommendedName>
</protein>
<evidence type="ECO:0000256" key="2">
    <source>
        <dbReference type="ARBA" id="ARBA00001974"/>
    </source>
</evidence>
<name>A0A2W7MPJ4_9RHOB</name>
<keyword evidence="5" id="KW-0288">FMN</keyword>
<dbReference type="SUPFAM" id="SSF52343">
    <property type="entry name" value="Ferredoxin reductase-like, C-terminal NADP-linked domain"/>
    <property type="match status" value="1"/>
</dbReference>
<evidence type="ECO:0000256" key="1">
    <source>
        <dbReference type="ARBA" id="ARBA00001917"/>
    </source>
</evidence>
<proteinExistence type="predicted"/>